<dbReference type="RefSeq" id="WP_188900902.1">
    <property type="nucleotide sequence ID" value="NZ_BMOM01000002.1"/>
</dbReference>
<proteinExistence type="predicted"/>
<reference evidence="3" key="1">
    <citation type="journal article" date="2019" name="Int. J. Syst. Evol. Microbiol.">
        <title>The Global Catalogue of Microorganisms (GCM) 10K type strain sequencing project: providing services to taxonomists for standard genome sequencing and annotation.</title>
        <authorList>
            <consortium name="The Broad Institute Genomics Platform"/>
            <consortium name="The Broad Institute Genome Sequencing Center for Infectious Disease"/>
            <person name="Wu L."/>
            <person name="Ma J."/>
        </authorList>
    </citation>
    <scope>NUCLEOTIDE SEQUENCE [LARGE SCALE GENOMIC DNA]</scope>
    <source>
        <strain evidence="3">JCM 15443</strain>
    </source>
</reference>
<dbReference type="EMBL" id="BMOM01000002">
    <property type="protein sequence ID" value="GGL99021.1"/>
    <property type="molecule type" value="Genomic_DNA"/>
</dbReference>
<feature type="region of interest" description="Disordered" evidence="1">
    <location>
        <begin position="1"/>
        <end position="68"/>
    </location>
</feature>
<sequence>MTSDSRRPQDSGETEQERGEIVQTTVPELDSDAVNIPEGDPHNETPTERAARLQRQRTSGIIPDNEDG</sequence>
<keyword evidence="3" id="KW-1185">Reference proteome</keyword>
<protein>
    <submittedName>
        <fullName evidence="2">Uncharacterized protein</fullName>
    </submittedName>
</protein>
<accession>A0ABQ2GJ56</accession>
<evidence type="ECO:0000313" key="3">
    <source>
        <dbReference type="Proteomes" id="UP000661918"/>
    </source>
</evidence>
<organism evidence="2 3">
    <name type="scientific">Deinococcus aerophilus</name>
    <dbReference type="NCBI Taxonomy" id="522488"/>
    <lineage>
        <taxon>Bacteria</taxon>
        <taxon>Thermotogati</taxon>
        <taxon>Deinococcota</taxon>
        <taxon>Deinococci</taxon>
        <taxon>Deinococcales</taxon>
        <taxon>Deinococcaceae</taxon>
        <taxon>Deinococcus</taxon>
    </lineage>
</organism>
<name>A0ABQ2GJ56_9DEIO</name>
<feature type="compositionally biased region" description="Basic and acidic residues" evidence="1">
    <location>
        <begin position="39"/>
        <end position="51"/>
    </location>
</feature>
<evidence type="ECO:0000313" key="2">
    <source>
        <dbReference type="EMBL" id="GGL99021.1"/>
    </source>
</evidence>
<evidence type="ECO:0000256" key="1">
    <source>
        <dbReference type="SAM" id="MobiDB-lite"/>
    </source>
</evidence>
<dbReference type="Proteomes" id="UP000661918">
    <property type="component" value="Unassembled WGS sequence"/>
</dbReference>
<feature type="compositionally biased region" description="Basic and acidic residues" evidence="1">
    <location>
        <begin position="1"/>
        <end position="20"/>
    </location>
</feature>
<gene>
    <name evidence="2" type="ORF">GCM10010841_04420</name>
</gene>
<comment type="caution">
    <text evidence="2">The sequence shown here is derived from an EMBL/GenBank/DDBJ whole genome shotgun (WGS) entry which is preliminary data.</text>
</comment>